<proteinExistence type="predicted"/>
<evidence type="ECO:0000313" key="2">
    <source>
        <dbReference type="Proteomes" id="UP000236370"/>
    </source>
</evidence>
<feature type="non-terminal residue" evidence="1">
    <location>
        <position position="1"/>
    </location>
</feature>
<organism evidence="1 2">
    <name type="scientific">Pan troglodytes</name>
    <name type="common">Chimpanzee</name>
    <dbReference type="NCBI Taxonomy" id="9598"/>
    <lineage>
        <taxon>Eukaryota</taxon>
        <taxon>Metazoa</taxon>
        <taxon>Chordata</taxon>
        <taxon>Craniata</taxon>
        <taxon>Vertebrata</taxon>
        <taxon>Euteleostomi</taxon>
        <taxon>Mammalia</taxon>
        <taxon>Eutheria</taxon>
        <taxon>Euarchontoglires</taxon>
        <taxon>Primates</taxon>
        <taxon>Haplorrhini</taxon>
        <taxon>Catarrhini</taxon>
        <taxon>Hominidae</taxon>
        <taxon>Pan</taxon>
    </lineage>
</organism>
<name>A0A2J8KPE4_PANTR</name>
<protein>
    <submittedName>
        <fullName evidence="1">MPDU1 isoform 8</fullName>
    </submittedName>
</protein>
<accession>A0A2J8KPE4</accession>
<dbReference type="Proteomes" id="UP000236370">
    <property type="component" value="Unassembled WGS sequence"/>
</dbReference>
<evidence type="ECO:0000313" key="1">
    <source>
        <dbReference type="EMBL" id="PNI36897.1"/>
    </source>
</evidence>
<reference evidence="1 2" key="1">
    <citation type="submission" date="2017-12" db="EMBL/GenBank/DDBJ databases">
        <title>High-resolution comparative analysis of great ape genomes.</title>
        <authorList>
            <person name="Pollen A."/>
            <person name="Hastie A."/>
            <person name="Hormozdiari F."/>
            <person name="Dougherty M."/>
            <person name="Liu R."/>
            <person name="Chaisson M."/>
            <person name="Hoppe E."/>
            <person name="Hill C."/>
            <person name="Pang A."/>
            <person name="Hillier L."/>
            <person name="Baker C."/>
            <person name="Armstrong J."/>
            <person name="Shendure J."/>
            <person name="Paten B."/>
            <person name="Wilson R."/>
            <person name="Chao H."/>
            <person name="Schneider V."/>
            <person name="Ventura M."/>
            <person name="Kronenberg Z."/>
            <person name="Murali S."/>
            <person name="Gordon D."/>
            <person name="Cantsilieris S."/>
            <person name="Munson K."/>
            <person name="Nelson B."/>
            <person name="Raja A."/>
            <person name="Underwood J."/>
            <person name="Diekhans M."/>
            <person name="Fiddes I."/>
            <person name="Haussler D."/>
            <person name="Eichler E."/>
        </authorList>
    </citation>
    <scope>NUCLEOTIDE SEQUENCE [LARGE SCALE GENOMIC DNA]</scope>
    <source>
        <strain evidence="1">Yerkes chimp pedigree #C0471</strain>
    </source>
</reference>
<dbReference type="AlphaFoldDB" id="A0A2J8KPE4"/>
<sequence length="31" mass="3612">LLVPILLPEKCYDQLFVQWDLLHALGVKPYS</sequence>
<dbReference type="EMBL" id="NBAG03000347">
    <property type="protein sequence ID" value="PNI36897.1"/>
    <property type="molecule type" value="Genomic_DNA"/>
</dbReference>
<gene>
    <name evidence="1" type="ORF">CK820_G0036781</name>
</gene>
<comment type="caution">
    <text evidence="1">The sequence shown here is derived from an EMBL/GenBank/DDBJ whole genome shotgun (WGS) entry which is preliminary data.</text>
</comment>